<comment type="catalytic activity">
    <reaction evidence="8 9">
        <text>hydroxymethylbilane = uroporphyrinogen III + H2O</text>
        <dbReference type="Rhea" id="RHEA:18965"/>
        <dbReference type="ChEBI" id="CHEBI:15377"/>
        <dbReference type="ChEBI" id="CHEBI:57308"/>
        <dbReference type="ChEBI" id="CHEBI:57845"/>
        <dbReference type="EC" id="4.2.1.75"/>
    </reaction>
</comment>
<protein>
    <recommendedName>
        <fullName evidence="7 9">Uroporphyrinogen-III synthase</fullName>
        <ecNumber evidence="3 9">4.2.1.75</ecNumber>
    </recommendedName>
</protein>
<dbReference type="PANTHER" id="PTHR38042">
    <property type="entry name" value="UROPORPHYRINOGEN-III SYNTHASE, CHLOROPLASTIC"/>
    <property type="match status" value="1"/>
</dbReference>
<evidence type="ECO:0000256" key="2">
    <source>
        <dbReference type="ARBA" id="ARBA00008133"/>
    </source>
</evidence>
<evidence type="ECO:0000256" key="8">
    <source>
        <dbReference type="ARBA" id="ARBA00048617"/>
    </source>
</evidence>
<dbReference type="AlphaFoldDB" id="A0A1I5C5J7"/>
<organism evidence="11 12">
    <name type="scientific">Formivibrio citricus</name>
    <dbReference type="NCBI Taxonomy" id="83765"/>
    <lineage>
        <taxon>Bacteria</taxon>
        <taxon>Pseudomonadati</taxon>
        <taxon>Pseudomonadota</taxon>
        <taxon>Betaproteobacteria</taxon>
        <taxon>Neisseriales</taxon>
        <taxon>Chitinibacteraceae</taxon>
        <taxon>Formivibrio</taxon>
    </lineage>
</organism>
<sequence>MSSALAGHRIWITRPRNQSAGLRSLLEQVGAIPVLLPLLEIAPPLDTAPLQQALQNLDNYDLAVFVSPSALEKVFEHLPCPWPAGLPVAVMGPGSAARARELGIPAVIQPTGQFDSAGLLTEPALQDLAGKRVVLFRGESGREELPQTLRTRGASVDCIGAYRRLPPIFDETRLVAELAAGCDGIVVSSSEAAQHLFRLAGDKTRQQLQSQLYFAPHTRIVETLRGLGASSVRLTAAGDAGIMASVSHYFAPDSGPGNHREEQQNVG</sequence>
<name>A0A1I5C5J7_9NEIS</name>
<dbReference type="EC" id="4.2.1.75" evidence="3 9"/>
<proteinExistence type="inferred from homology"/>
<evidence type="ECO:0000256" key="3">
    <source>
        <dbReference type="ARBA" id="ARBA00013109"/>
    </source>
</evidence>
<gene>
    <name evidence="11" type="ORF">SAMN05660284_02337</name>
</gene>
<evidence type="ECO:0000259" key="10">
    <source>
        <dbReference type="Pfam" id="PF02602"/>
    </source>
</evidence>
<evidence type="ECO:0000256" key="6">
    <source>
        <dbReference type="ARBA" id="ARBA00037589"/>
    </source>
</evidence>
<dbReference type="InterPro" id="IPR036108">
    <property type="entry name" value="4pyrrol_syn_uPrphyn_synt_sf"/>
</dbReference>
<dbReference type="GO" id="GO:0006782">
    <property type="term" value="P:protoporphyrinogen IX biosynthetic process"/>
    <property type="evidence" value="ECO:0007669"/>
    <property type="project" value="UniProtKB-UniRule"/>
</dbReference>
<dbReference type="SUPFAM" id="SSF69618">
    <property type="entry name" value="HemD-like"/>
    <property type="match status" value="1"/>
</dbReference>
<dbReference type="GO" id="GO:0006780">
    <property type="term" value="P:uroporphyrinogen III biosynthetic process"/>
    <property type="evidence" value="ECO:0007669"/>
    <property type="project" value="UniProtKB-UniRule"/>
</dbReference>
<dbReference type="Proteomes" id="UP000242869">
    <property type="component" value="Unassembled WGS sequence"/>
</dbReference>
<dbReference type="Pfam" id="PF02602">
    <property type="entry name" value="HEM4"/>
    <property type="match status" value="1"/>
</dbReference>
<dbReference type="RefSeq" id="WP_091196646.1">
    <property type="nucleotide sequence ID" value="NZ_FOVE01000018.1"/>
</dbReference>
<dbReference type="GO" id="GO:0004852">
    <property type="term" value="F:uroporphyrinogen-III synthase activity"/>
    <property type="evidence" value="ECO:0007669"/>
    <property type="project" value="UniProtKB-UniRule"/>
</dbReference>
<dbReference type="InterPro" id="IPR039793">
    <property type="entry name" value="UROS/Hem4"/>
</dbReference>
<accession>A0A1I5C5J7</accession>
<dbReference type="OrthoDB" id="9787650at2"/>
<keyword evidence="12" id="KW-1185">Reference proteome</keyword>
<comment type="pathway">
    <text evidence="1 9">Porphyrin-containing compound metabolism; protoporphyrin-IX biosynthesis; coproporphyrinogen-III from 5-aminolevulinate: step 3/4.</text>
</comment>
<reference evidence="12" key="1">
    <citation type="submission" date="2016-10" db="EMBL/GenBank/DDBJ databases">
        <authorList>
            <person name="Varghese N."/>
            <person name="Submissions S."/>
        </authorList>
    </citation>
    <scope>NUCLEOTIDE SEQUENCE [LARGE SCALE GENOMIC DNA]</scope>
    <source>
        <strain evidence="12">DSM 6150</strain>
    </source>
</reference>
<dbReference type="CDD" id="cd06578">
    <property type="entry name" value="HemD"/>
    <property type="match status" value="1"/>
</dbReference>
<evidence type="ECO:0000256" key="1">
    <source>
        <dbReference type="ARBA" id="ARBA00004772"/>
    </source>
</evidence>
<evidence type="ECO:0000256" key="5">
    <source>
        <dbReference type="ARBA" id="ARBA00023244"/>
    </source>
</evidence>
<dbReference type="InterPro" id="IPR003754">
    <property type="entry name" value="4pyrrol_synth_uPrphyn_synth"/>
</dbReference>
<keyword evidence="4 9" id="KW-0456">Lyase</keyword>
<comment type="similarity">
    <text evidence="2 9">Belongs to the uroporphyrinogen-III synthase family.</text>
</comment>
<dbReference type="PANTHER" id="PTHR38042:SF1">
    <property type="entry name" value="UROPORPHYRINOGEN-III SYNTHASE, CHLOROPLASTIC"/>
    <property type="match status" value="1"/>
</dbReference>
<keyword evidence="5 9" id="KW-0627">Porphyrin biosynthesis</keyword>
<dbReference type="EMBL" id="FOVE01000018">
    <property type="protein sequence ID" value="SFN82124.1"/>
    <property type="molecule type" value="Genomic_DNA"/>
</dbReference>
<dbReference type="STRING" id="83765.SAMN05660284_02337"/>
<feature type="domain" description="Tetrapyrrole biosynthesis uroporphyrinogen III synthase" evidence="10">
    <location>
        <begin position="22"/>
        <end position="231"/>
    </location>
</feature>
<evidence type="ECO:0000256" key="9">
    <source>
        <dbReference type="RuleBase" id="RU366031"/>
    </source>
</evidence>
<evidence type="ECO:0000256" key="4">
    <source>
        <dbReference type="ARBA" id="ARBA00023239"/>
    </source>
</evidence>
<evidence type="ECO:0000256" key="7">
    <source>
        <dbReference type="ARBA" id="ARBA00040167"/>
    </source>
</evidence>
<comment type="function">
    <text evidence="6 9">Catalyzes cyclization of the linear tetrapyrrole, hydroxymethylbilane, to the macrocyclic uroporphyrinogen III.</text>
</comment>
<dbReference type="Gene3D" id="3.40.50.10090">
    <property type="match status" value="2"/>
</dbReference>
<evidence type="ECO:0000313" key="12">
    <source>
        <dbReference type="Proteomes" id="UP000242869"/>
    </source>
</evidence>
<evidence type="ECO:0000313" key="11">
    <source>
        <dbReference type="EMBL" id="SFN82124.1"/>
    </source>
</evidence>